<reference evidence="2" key="1">
    <citation type="submission" date="2016-02" db="EMBL/GenBank/DDBJ databases">
        <title>Draft genome sequence of Microdochium bolleyi, a fungal endophyte of beachgrass.</title>
        <authorList>
            <consortium name="DOE Joint Genome Institute"/>
            <person name="David A.S."/>
            <person name="May G."/>
            <person name="Haridas S."/>
            <person name="Lim J."/>
            <person name="Wang M."/>
            <person name="Labutti K."/>
            <person name="Lipzen A."/>
            <person name="Barry K."/>
            <person name="Grigoriev I.V."/>
        </authorList>
    </citation>
    <scope>NUCLEOTIDE SEQUENCE [LARGE SCALE GENOMIC DNA]</scope>
    <source>
        <strain evidence="2">J235TASD1</strain>
    </source>
</reference>
<dbReference type="AlphaFoldDB" id="A0A136J6V0"/>
<dbReference type="PANTHER" id="PTHR28180">
    <property type="entry name" value="CONSERVED MITOCHONDRIAL PROTEIN-RELATED"/>
    <property type="match status" value="1"/>
</dbReference>
<dbReference type="STRING" id="196109.A0A136J6V0"/>
<name>A0A136J6V0_9PEZI</name>
<proteinExistence type="predicted"/>
<organism evidence="1 2">
    <name type="scientific">Microdochium bolleyi</name>
    <dbReference type="NCBI Taxonomy" id="196109"/>
    <lineage>
        <taxon>Eukaryota</taxon>
        <taxon>Fungi</taxon>
        <taxon>Dikarya</taxon>
        <taxon>Ascomycota</taxon>
        <taxon>Pezizomycotina</taxon>
        <taxon>Sordariomycetes</taxon>
        <taxon>Xylariomycetidae</taxon>
        <taxon>Xylariales</taxon>
        <taxon>Microdochiaceae</taxon>
        <taxon>Microdochium</taxon>
    </lineage>
</organism>
<evidence type="ECO:0000313" key="2">
    <source>
        <dbReference type="Proteomes" id="UP000070501"/>
    </source>
</evidence>
<dbReference type="InParanoid" id="A0A136J6V0"/>
<dbReference type="Proteomes" id="UP000070501">
    <property type="component" value="Unassembled WGS sequence"/>
</dbReference>
<feature type="non-terminal residue" evidence="1">
    <location>
        <position position="163"/>
    </location>
</feature>
<dbReference type="InterPro" id="IPR029032">
    <property type="entry name" value="AhpD-like"/>
</dbReference>
<dbReference type="FunCoup" id="A0A136J6V0">
    <property type="interactions" value="7"/>
</dbReference>
<dbReference type="Gene3D" id="1.20.1290.10">
    <property type="entry name" value="AhpD-like"/>
    <property type="match status" value="1"/>
</dbReference>
<sequence>MIKHALPVVSPAFLGRLIENHGLCRETWYLVASSTLAVLNRPQDVQVVYTYALANLETGHERPATREEKLRVSRRVREALVKTSVIAGLPKSINALMSLKMVTPSELLDGQEIFSPTSRRGDLSAPSARILDRGQAFFDALYGKLSRRIMRQMYHSGTEDLGL</sequence>
<dbReference type="PANTHER" id="PTHR28180:SF2">
    <property type="entry name" value="PEROXISOMAL PROTEIN 2"/>
    <property type="match status" value="1"/>
</dbReference>
<keyword evidence="2" id="KW-1185">Reference proteome</keyword>
<dbReference type="EMBL" id="KQ964248">
    <property type="protein sequence ID" value="KXJ92839.1"/>
    <property type="molecule type" value="Genomic_DNA"/>
</dbReference>
<dbReference type="OrthoDB" id="5537330at2759"/>
<dbReference type="InterPro" id="IPR052999">
    <property type="entry name" value="PTS1_Protein"/>
</dbReference>
<gene>
    <name evidence="1" type="ORF">Micbo1qcDRAFT_160670</name>
</gene>
<evidence type="ECO:0000313" key="1">
    <source>
        <dbReference type="EMBL" id="KXJ92839.1"/>
    </source>
</evidence>
<protein>
    <submittedName>
        <fullName evidence="1">Uncharacterized protein</fullName>
    </submittedName>
</protein>
<accession>A0A136J6V0</accession>